<feature type="region of interest" description="Disordered" evidence="1">
    <location>
        <begin position="199"/>
        <end position="238"/>
    </location>
</feature>
<reference evidence="2 3" key="1">
    <citation type="journal article" date="2014" name="Genome Biol.">
        <title>Transcriptome and methylome profiling reveals relics of genome dominance in the mesopolyploid Brassica oleracea.</title>
        <authorList>
            <person name="Parkin I.A."/>
            <person name="Koh C."/>
            <person name="Tang H."/>
            <person name="Robinson S.J."/>
            <person name="Kagale S."/>
            <person name="Clarke W.E."/>
            <person name="Town C.D."/>
            <person name="Nixon J."/>
            <person name="Krishnakumar V."/>
            <person name="Bidwell S.L."/>
            <person name="Denoeud F."/>
            <person name="Belcram H."/>
            <person name="Links M.G."/>
            <person name="Just J."/>
            <person name="Clarke C."/>
            <person name="Bender T."/>
            <person name="Huebert T."/>
            <person name="Mason A.S."/>
            <person name="Pires J.C."/>
            <person name="Barker G."/>
            <person name="Moore J."/>
            <person name="Walley P.G."/>
            <person name="Manoli S."/>
            <person name="Batley J."/>
            <person name="Edwards D."/>
            <person name="Nelson M.N."/>
            <person name="Wang X."/>
            <person name="Paterson A.H."/>
            <person name="King G."/>
            <person name="Bancroft I."/>
            <person name="Chalhoub B."/>
            <person name="Sharpe A.G."/>
        </authorList>
    </citation>
    <scope>NUCLEOTIDE SEQUENCE</scope>
    <source>
        <strain evidence="2 3">cv. TO1000</strain>
    </source>
</reference>
<evidence type="ECO:0000256" key="1">
    <source>
        <dbReference type="SAM" id="MobiDB-lite"/>
    </source>
</evidence>
<dbReference type="Proteomes" id="UP000032141">
    <property type="component" value="Chromosome C6"/>
</dbReference>
<feature type="region of interest" description="Disordered" evidence="1">
    <location>
        <begin position="251"/>
        <end position="273"/>
    </location>
</feature>
<proteinExistence type="predicted"/>
<accession>A0A0D3CSF9</accession>
<dbReference type="HOGENOM" id="CLU_033858_0_0_1"/>
<feature type="compositionally biased region" description="Polar residues" evidence="1">
    <location>
        <begin position="369"/>
        <end position="381"/>
    </location>
</feature>
<dbReference type="Gramene" id="Bo6g051430.1">
    <property type="protein sequence ID" value="Bo6g051430.1"/>
    <property type="gene ID" value="Bo6g051430"/>
</dbReference>
<organism evidence="2 3">
    <name type="scientific">Brassica oleracea var. oleracea</name>
    <dbReference type="NCBI Taxonomy" id="109376"/>
    <lineage>
        <taxon>Eukaryota</taxon>
        <taxon>Viridiplantae</taxon>
        <taxon>Streptophyta</taxon>
        <taxon>Embryophyta</taxon>
        <taxon>Tracheophyta</taxon>
        <taxon>Spermatophyta</taxon>
        <taxon>Magnoliopsida</taxon>
        <taxon>eudicotyledons</taxon>
        <taxon>Gunneridae</taxon>
        <taxon>Pentapetalae</taxon>
        <taxon>rosids</taxon>
        <taxon>malvids</taxon>
        <taxon>Brassicales</taxon>
        <taxon>Brassicaceae</taxon>
        <taxon>Brassiceae</taxon>
        <taxon>Brassica</taxon>
    </lineage>
</organism>
<evidence type="ECO:0000313" key="2">
    <source>
        <dbReference type="EnsemblPlants" id="Bo6g051430.1"/>
    </source>
</evidence>
<reference evidence="2" key="2">
    <citation type="submission" date="2015-03" db="UniProtKB">
        <authorList>
            <consortium name="EnsemblPlants"/>
        </authorList>
    </citation>
    <scope>IDENTIFICATION</scope>
</reference>
<protein>
    <submittedName>
        <fullName evidence="2">Uncharacterized protein</fullName>
    </submittedName>
</protein>
<evidence type="ECO:0000313" key="3">
    <source>
        <dbReference type="Proteomes" id="UP000032141"/>
    </source>
</evidence>
<dbReference type="EnsemblPlants" id="Bo6g051430.1">
    <property type="protein sequence ID" value="Bo6g051430.1"/>
    <property type="gene ID" value="Bo6g051430"/>
</dbReference>
<feature type="region of interest" description="Disordered" evidence="1">
    <location>
        <begin position="1"/>
        <end position="75"/>
    </location>
</feature>
<dbReference type="STRING" id="109376.A0A0D3CSF9"/>
<sequence>MGPRRKPAARTYSQMFHDGVGTSSSSPSSFEAVSDSQTSQRVSWSPPPPAPHMPPPPLPPAAAPQPVPAGAVHPDLRVPPSAPYARYTVDDFLAQPGREGLDVLDLNRPPGTYWFSFQVWGQQPCWPERVGDDQGYYDGAYPNWSKTPYHVKTTWFKFFATNKWEIYGYDGKPTELTKEVWDDLIAYWKLPSSIRKAKSCSASRRTKDKDGRFAHGSQNRTKVSRRNPSRSYDSRHIRQNFCGSDIQETLQPGASRVEERDTQLTQQSPDGLPAKLTTEEVDRIFEETVGIGSVNEVAKKTWSYASRRDEENSQMRARMYSHHDRLDSLEDLLDVMALENPTMQQALNERRAALGMPIWNLEDADPDRSQPSIATDNFDNM</sequence>
<feature type="compositionally biased region" description="Low complexity" evidence="1">
    <location>
        <begin position="23"/>
        <end position="36"/>
    </location>
</feature>
<dbReference type="AlphaFoldDB" id="A0A0D3CSF9"/>
<keyword evidence="3" id="KW-1185">Reference proteome</keyword>
<name>A0A0D3CSF9_BRAOL</name>
<feature type="region of interest" description="Disordered" evidence="1">
    <location>
        <begin position="362"/>
        <end position="381"/>
    </location>
</feature>
<feature type="compositionally biased region" description="Pro residues" evidence="1">
    <location>
        <begin position="45"/>
        <end position="67"/>
    </location>
</feature>